<evidence type="ECO:0000256" key="1">
    <source>
        <dbReference type="SAM" id="MobiDB-lite"/>
    </source>
</evidence>
<feature type="compositionally biased region" description="Polar residues" evidence="1">
    <location>
        <begin position="1"/>
        <end position="12"/>
    </location>
</feature>
<dbReference type="SUPFAM" id="SSF111418">
    <property type="entry name" value="Hormone receptor domain"/>
    <property type="match status" value="1"/>
</dbReference>
<keyword evidence="4" id="KW-1185">Reference proteome</keyword>
<evidence type="ECO:0000313" key="3">
    <source>
        <dbReference type="EMBL" id="TRY79784.1"/>
    </source>
</evidence>
<organism evidence="3 4">
    <name type="scientific">Tigriopus californicus</name>
    <name type="common">Marine copepod</name>
    <dbReference type="NCBI Taxonomy" id="6832"/>
    <lineage>
        <taxon>Eukaryota</taxon>
        <taxon>Metazoa</taxon>
        <taxon>Ecdysozoa</taxon>
        <taxon>Arthropoda</taxon>
        <taxon>Crustacea</taxon>
        <taxon>Multicrustacea</taxon>
        <taxon>Hexanauplia</taxon>
        <taxon>Copepoda</taxon>
        <taxon>Harpacticoida</taxon>
        <taxon>Harpacticidae</taxon>
        <taxon>Tigriopus</taxon>
    </lineage>
</organism>
<proteinExistence type="predicted"/>
<dbReference type="InterPro" id="IPR001879">
    <property type="entry name" value="GPCR_2_extracellular_dom"/>
</dbReference>
<dbReference type="PROSITE" id="PS00649">
    <property type="entry name" value="G_PROTEIN_RECEP_F2_1"/>
    <property type="match status" value="1"/>
</dbReference>
<dbReference type="Gene3D" id="4.10.1240.10">
    <property type="entry name" value="GPCR, family 2, extracellular hormone receptor domain"/>
    <property type="match status" value="1"/>
</dbReference>
<dbReference type="EMBL" id="VCGU01000002">
    <property type="protein sequence ID" value="TRY79784.1"/>
    <property type="molecule type" value="Genomic_DNA"/>
</dbReference>
<protein>
    <recommendedName>
        <fullName evidence="2">G-protein coupled receptors family 2 profile 1 domain-containing protein</fullName>
    </recommendedName>
</protein>
<feature type="region of interest" description="Disordered" evidence="1">
    <location>
        <begin position="1"/>
        <end position="25"/>
    </location>
</feature>
<reference evidence="3 4" key="1">
    <citation type="journal article" date="2018" name="Nat. Ecol. Evol.">
        <title>Genomic signatures of mitonuclear coevolution across populations of Tigriopus californicus.</title>
        <authorList>
            <person name="Barreto F.S."/>
            <person name="Watson E.T."/>
            <person name="Lima T.G."/>
            <person name="Willett C.S."/>
            <person name="Edmands S."/>
            <person name="Li W."/>
            <person name="Burton R.S."/>
        </authorList>
    </citation>
    <scope>NUCLEOTIDE SEQUENCE [LARGE SCALE GENOMIC DNA]</scope>
    <source>
        <strain evidence="3 4">San Diego</strain>
    </source>
</reference>
<accession>A0A553PQ26</accession>
<dbReference type="Proteomes" id="UP000318571">
    <property type="component" value="Chromosome 6"/>
</dbReference>
<sequence>MTLITTHPSNGGVSDDGLLRPPRDLPEDKRVRNWWYKPSSLRMANSSSNSRLSCSSEETLEVADNVSSLKVEFGRRDVSDDNPVVSAGTFIFIQMEEVFVFVKLGNWDSSAGINGLESLYPSLSQLEPSAPKLPGFFIQTNWLSVFPVKPLWNLFNTLAINQREFLALGEDPRVLMATSSSIIMDSTVISDLKPTLYSGNFVEEGLFSKTMYANRPGWDFTDVNDCRAYHAANHSFPGHCNSTWDGFLCWPLTRPGTEASQPCPANVKGILKESKKIINK</sequence>
<dbReference type="PROSITE" id="PS50227">
    <property type="entry name" value="G_PROTEIN_RECEP_F2_3"/>
    <property type="match status" value="1"/>
</dbReference>
<gene>
    <name evidence="3" type="ORF">TCAL_17054</name>
</gene>
<comment type="caution">
    <text evidence="3">The sequence shown here is derived from an EMBL/GenBank/DDBJ whole genome shotgun (WGS) entry which is preliminary data.</text>
</comment>
<dbReference type="InterPro" id="IPR036445">
    <property type="entry name" value="GPCR_2_extracell_dom_sf"/>
</dbReference>
<evidence type="ECO:0000259" key="2">
    <source>
        <dbReference type="PROSITE" id="PS50227"/>
    </source>
</evidence>
<feature type="domain" description="G-protein coupled receptors family 2 profile 1" evidence="2">
    <location>
        <begin position="225"/>
        <end position="280"/>
    </location>
</feature>
<dbReference type="AlphaFoldDB" id="A0A553PQ26"/>
<dbReference type="GO" id="GO:0016020">
    <property type="term" value="C:membrane"/>
    <property type="evidence" value="ECO:0007669"/>
    <property type="project" value="InterPro"/>
</dbReference>
<name>A0A553PQ26_TIGCA</name>
<evidence type="ECO:0000313" key="4">
    <source>
        <dbReference type="Proteomes" id="UP000318571"/>
    </source>
</evidence>
<dbReference type="GO" id="GO:0004930">
    <property type="term" value="F:G protein-coupled receptor activity"/>
    <property type="evidence" value="ECO:0007669"/>
    <property type="project" value="InterPro"/>
</dbReference>
<dbReference type="Pfam" id="PF02793">
    <property type="entry name" value="HRM"/>
    <property type="match status" value="1"/>
</dbReference>
<dbReference type="InterPro" id="IPR017983">
    <property type="entry name" value="GPCR_2_secretin-like_CS"/>
</dbReference>